<proteinExistence type="predicted"/>
<comment type="caution">
    <text evidence="1">The sequence shown here is derived from an EMBL/GenBank/DDBJ whole genome shotgun (WGS) entry which is preliminary data.</text>
</comment>
<dbReference type="Proteomes" id="UP000193928">
    <property type="component" value="Unassembled WGS sequence"/>
</dbReference>
<reference evidence="1 2" key="1">
    <citation type="submission" date="2016-01" db="EMBL/GenBank/DDBJ databases">
        <title>The new phylogeny of the genus Mycobacterium.</title>
        <authorList>
            <person name="Tarcisio F."/>
            <person name="Conor M."/>
            <person name="Antonella G."/>
            <person name="Elisabetta G."/>
            <person name="Giulia F.S."/>
            <person name="Sara T."/>
            <person name="Anna F."/>
            <person name="Clotilde B."/>
            <person name="Roberto B."/>
            <person name="Veronica D.S."/>
            <person name="Fabio R."/>
            <person name="Monica P."/>
            <person name="Olivier J."/>
            <person name="Enrico T."/>
            <person name="Nicola S."/>
        </authorList>
    </citation>
    <scope>NUCLEOTIDE SEQUENCE [LARGE SCALE GENOMIC DNA]</scope>
    <source>
        <strain evidence="1 2">DSM 44160</strain>
    </source>
</reference>
<sequence>MTSGNPRSAKKRPLVNLLPGVGAVASADHRRGRKPAQTAVRGVSELAPRNVWHRLAKRDARFLGVGARRGSHPLAPPEGVCAAATRAATTAGVVG</sequence>
<organism evidence="1 2">
    <name type="scientific">Mycobacterium gordonae</name>
    <dbReference type="NCBI Taxonomy" id="1778"/>
    <lineage>
        <taxon>Bacteria</taxon>
        <taxon>Bacillati</taxon>
        <taxon>Actinomycetota</taxon>
        <taxon>Actinomycetes</taxon>
        <taxon>Mycobacteriales</taxon>
        <taxon>Mycobacteriaceae</taxon>
        <taxon>Mycobacterium</taxon>
    </lineage>
</organism>
<evidence type="ECO:0000313" key="1">
    <source>
        <dbReference type="EMBL" id="ORV86900.1"/>
    </source>
</evidence>
<accession>A0A1X1WK26</accession>
<dbReference type="AlphaFoldDB" id="A0A1X1WK26"/>
<dbReference type="EMBL" id="LQOY01000078">
    <property type="protein sequence ID" value="ORV86900.1"/>
    <property type="molecule type" value="Genomic_DNA"/>
</dbReference>
<evidence type="ECO:0000313" key="2">
    <source>
        <dbReference type="Proteomes" id="UP000193928"/>
    </source>
</evidence>
<gene>
    <name evidence="1" type="ORF">AWC08_23360</name>
</gene>
<protein>
    <submittedName>
        <fullName evidence="1">Uncharacterized protein</fullName>
    </submittedName>
</protein>
<keyword evidence="2" id="KW-1185">Reference proteome</keyword>
<name>A0A1X1WK26_MYCGO</name>